<dbReference type="EMBL" id="SLWU01000008">
    <property type="protein sequence ID" value="TCO66960.1"/>
    <property type="molecule type" value="Genomic_DNA"/>
</dbReference>
<evidence type="ECO:0000256" key="4">
    <source>
        <dbReference type="ARBA" id="ARBA00022840"/>
    </source>
</evidence>
<sequence length="61" mass="6755">MLEIIEMTKSFKERKVLKDVTFKISSEIKVIIGLNGSGKSTLLRIIAGIIKPDKGRIIING</sequence>
<evidence type="ECO:0000313" key="6">
    <source>
        <dbReference type="EMBL" id="TCO66960.1"/>
    </source>
</evidence>
<organism evidence="6 7">
    <name type="scientific">Caldanaerobacter subterraneus</name>
    <dbReference type="NCBI Taxonomy" id="911092"/>
    <lineage>
        <taxon>Bacteria</taxon>
        <taxon>Bacillati</taxon>
        <taxon>Bacillota</taxon>
        <taxon>Clostridia</taxon>
        <taxon>Thermoanaerobacterales</taxon>
        <taxon>Thermoanaerobacteraceae</taxon>
        <taxon>Caldanaerobacter</taxon>
    </lineage>
</organism>
<dbReference type="Gene3D" id="3.40.50.300">
    <property type="entry name" value="P-loop containing nucleotide triphosphate hydrolases"/>
    <property type="match status" value="1"/>
</dbReference>
<evidence type="ECO:0000256" key="2">
    <source>
        <dbReference type="ARBA" id="ARBA00022737"/>
    </source>
</evidence>
<dbReference type="AlphaFoldDB" id="A0A101FC40"/>
<accession>A0A101FC40</accession>
<gene>
    <name evidence="6" type="ORF">EV203_10857</name>
</gene>
<evidence type="ECO:0000256" key="1">
    <source>
        <dbReference type="ARBA" id="ARBA00022448"/>
    </source>
</evidence>
<dbReference type="PANTHER" id="PTHR43790">
    <property type="entry name" value="CARBOHYDRATE TRANSPORT ATP-BINDING PROTEIN MG119-RELATED"/>
    <property type="match status" value="1"/>
</dbReference>
<dbReference type="Proteomes" id="UP000294886">
    <property type="component" value="Unassembled WGS sequence"/>
</dbReference>
<dbReference type="GO" id="GO:0016887">
    <property type="term" value="F:ATP hydrolysis activity"/>
    <property type="evidence" value="ECO:0007669"/>
    <property type="project" value="InterPro"/>
</dbReference>
<reference evidence="6 7" key="1">
    <citation type="submission" date="2019-03" db="EMBL/GenBank/DDBJ databases">
        <title>Genomic Encyclopedia of Type Strains, Phase IV (KMG-IV): sequencing the most valuable type-strain genomes for metagenomic binning, comparative biology and taxonomic classification.</title>
        <authorList>
            <person name="Goeker M."/>
        </authorList>
    </citation>
    <scope>NUCLEOTIDE SEQUENCE [LARGE SCALE GENOMIC DNA]</scope>
    <source>
        <strain evidence="6 7">DSM 13054</strain>
    </source>
</reference>
<dbReference type="PANTHER" id="PTHR43790:SF9">
    <property type="entry name" value="GALACTOFURANOSE TRANSPORTER ATP-BINDING PROTEIN YTFR"/>
    <property type="match status" value="1"/>
</dbReference>
<protein>
    <submittedName>
        <fullName evidence="6">Carbohydrate ABC transporter ATP-binding protein (CUT1 family)</fullName>
    </submittedName>
</protein>
<keyword evidence="1" id="KW-0813">Transport</keyword>
<dbReference type="InterPro" id="IPR050107">
    <property type="entry name" value="ABC_carbohydrate_import_ATPase"/>
</dbReference>
<evidence type="ECO:0000259" key="5">
    <source>
        <dbReference type="Pfam" id="PF00005"/>
    </source>
</evidence>
<dbReference type="RefSeq" id="WP_003868654.1">
    <property type="nucleotide sequence ID" value="NZ_DOLB01000090.1"/>
</dbReference>
<proteinExistence type="predicted"/>
<keyword evidence="3" id="KW-0547">Nucleotide-binding</keyword>
<keyword evidence="4 6" id="KW-0067">ATP-binding</keyword>
<dbReference type="InterPro" id="IPR027417">
    <property type="entry name" value="P-loop_NTPase"/>
</dbReference>
<dbReference type="GO" id="GO:0005524">
    <property type="term" value="F:ATP binding"/>
    <property type="evidence" value="ECO:0007669"/>
    <property type="project" value="UniProtKB-KW"/>
</dbReference>
<dbReference type="SUPFAM" id="SSF52540">
    <property type="entry name" value="P-loop containing nucleoside triphosphate hydrolases"/>
    <property type="match status" value="1"/>
</dbReference>
<feature type="domain" description="ABC transporter" evidence="5">
    <location>
        <begin position="17"/>
        <end position="61"/>
    </location>
</feature>
<keyword evidence="2" id="KW-0677">Repeat</keyword>
<dbReference type="Pfam" id="PF00005">
    <property type="entry name" value="ABC_tran"/>
    <property type="match status" value="1"/>
</dbReference>
<evidence type="ECO:0000313" key="7">
    <source>
        <dbReference type="Proteomes" id="UP000294886"/>
    </source>
</evidence>
<name>A0A101FC40_9THEO</name>
<evidence type="ECO:0000256" key="3">
    <source>
        <dbReference type="ARBA" id="ARBA00022741"/>
    </source>
</evidence>
<comment type="caution">
    <text evidence="6">The sequence shown here is derived from an EMBL/GenBank/DDBJ whole genome shotgun (WGS) entry which is preliminary data.</text>
</comment>
<dbReference type="InterPro" id="IPR003439">
    <property type="entry name" value="ABC_transporter-like_ATP-bd"/>
</dbReference>